<dbReference type="Proteomes" id="UP000254720">
    <property type="component" value="Unassembled WGS sequence"/>
</dbReference>
<reference evidence="1 2" key="1">
    <citation type="submission" date="2018-07" db="EMBL/GenBank/DDBJ databases">
        <title>Genomic Encyclopedia of Type Strains, Phase IV (KMG-IV): sequencing the most valuable type-strain genomes for metagenomic binning, comparative biology and taxonomic classification.</title>
        <authorList>
            <person name="Goeker M."/>
        </authorList>
    </citation>
    <scope>NUCLEOTIDE SEQUENCE [LARGE SCALE GENOMIC DNA]</scope>
    <source>
        <strain evidence="1 2">DSM 16500</strain>
    </source>
</reference>
<evidence type="ECO:0000313" key="1">
    <source>
        <dbReference type="EMBL" id="RDI39841.1"/>
    </source>
</evidence>
<proteinExistence type="predicted"/>
<sequence>MKSDHEDILDKKILDQESINLVYEAYQKNTDKIARILKENIQYENFNGLVSAAVSRILNMPYNRLFQGEASLDFLSLKLKALTVFLAEVSCNYSTPEIVEMVRSAFSQFVNQLYTERNKLDPNDENYIECKNYLNNLIRAAEPAQAYVLLKNKKLIVKNNFLIFDGPPSEIEKLRKCVSCVGAFCKNNDIEFKEEKLSLFKITTKSTNIENYTKNHNVFKGLDIIYTGIMVDPFINQSSLIKKFKQALRLGLVNLDIEIDEKGICNFIAMLDIAYVAQNNFGYLRDIYNNLLMTDLDNLSLQEREKIANSLSELLTKFNQYESLTNKNHPGYGYASYRYNDLKKLYLAMGLGEVKSLGGLTFRFDVDRIARLIDRFPRENIILHCTCFNHAMSIYINGDVISMRDPNDGTLKEFTREQLSESSKYIYAIMGEILSFDAFSYDMNMTSCQLNLNDFIVEELNLLNPENRSVFLNAPPQRCAYGYPIAKGSLVNMASDAGHMDIIYLLSDYGLDENEIRTNLIQYNKNVILNLINSDDENKLSAILRDNSNHGYIQDVMALSGDEILQACTEHNMQSVLSILNESYKGTLFLTK</sequence>
<gene>
    <name evidence="1" type="ORF">C8D86_12613</name>
</gene>
<dbReference type="AlphaFoldDB" id="A0A370G7R7"/>
<comment type="caution">
    <text evidence="1">The sequence shown here is derived from an EMBL/GenBank/DDBJ whole genome shotgun (WGS) entry which is preliminary data.</text>
</comment>
<evidence type="ECO:0000313" key="2">
    <source>
        <dbReference type="Proteomes" id="UP000254720"/>
    </source>
</evidence>
<name>A0A370G7R7_9COXI</name>
<dbReference type="EMBL" id="QQAX01000026">
    <property type="protein sequence ID" value="RDI39841.1"/>
    <property type="molecule type" value="Genomic_DNA"/>
</dbReference>
<organism evidence="1 2">
    <name type="scientific">Aquicella lusitana</name>
    <dbReference type="NCBI Taxonomy" id="254246"/>
    <lineage>
        <taxon>Bacteria</taxon>
        <taxon>Pseudomonadati</taxon>
        <taxon>Pseudomonadota</taxon>
        <taxon>Gammaproteobacteria</taxon>
        <taxon>Legionellales</taxon>
        <taxon>Coxiellaceae</taxon>
        <taxon>Aquicella</taxon>
    </lineage>
</organism>
<dbReference type="RefSeq" id="WP_114835200.1">
    <property type="nucleotide sequence ID" value="NZ_LR699114.1"/>
</dbReference>
<protein>
    <submittedName>
        <fullName evidence="1">Uncharacterized protein</fullName>
    </submittedName>
</protein>
<keyword evidence="2" id="KW-1185">Reference proteome</keyword>
<accession>A0A370G7R7</accession>